<dbReference type="InterPro" id="IPR013087">
    <property type="entry name" value="Znf_C2H2_type"/>
</dbReference>
<keyword evidence="1" id="KW-0479">Metal-binding</keyword>
<dbReference type="PANTHER" id="PTHR35744:SF2">
    <property type="entry name" value="OS06G0166200 PROTEIN"/>
    <property type="match status" value="1"/>
</dbReference>
<name>A0A8J5GC14_ZINOF</name>
<accession>A0A8J5GC14</accession>
<dbReference type="EMBL" id="JACMSC010000010">
    <property type="protein sequence ID" value="KAG6505353.1"/>
    <property type="molecule type" value="Genomic_DNA"/>
</dbReference>
<keyword evidence="1" id="KW-0863">Zinc-finger</keyword>
<dbReference type="PROSITE" id="PS50157">
    <property type="entry name" value="ZINC_FINGER_C2H2_2"/>
    <property type="match status" value="1"/>
</dbReference>
<evidence type="ECO:0000313" key="5">
    <source>
        <dbReference type="Proteomes" id="UP000734854"/>
    </source>
</evidence>
<feature type="region of interest" description="Disordered" evidence="2">
    <location>
        <begin position="1"/>
        <end position="23"/>
    </location>
</feature>
<evidence type="ECO:0000313" key="4">
    <source>
        <dbReference type="EMBL" id="KAG6505353.1"/>
    </source>
</evidence>
<reference evidence="4 5" key="1">
    <citation type="submission" date="2020-08" db="EMBL/GenBank/DDBJ databases">
        <title>Plant Genome Project.</title>
        <authorList>
            <person name="Zhang R.-G."/>
        </authorList>
    </citation>
    <scope>NUCLEOTIDE SEQUENCE [LARGE SCALE GENOMIC DNA]</scope>
    <source>
        <tissue evidence="4">Rhizome</tissue>
    </source>
</reference>
<organism evidence="4 5">
    <name type="scientific">Zingiber officinale</name>
    <name type="common">Ginger</name>
    <name type="synonym">Amomum zingiber</name>
    <dbReference type="NCBI Taxonomy" id="94328"/>
    <lineage>
        <taxon>Eukaryota</taxon>
        <taxon>Viridiplantae</taxon>
        <taxon>Streptophyta</taxon>
        <taxon>Embryophyta</taxon>
        <taxon>Tracheophyta</taxon>
        <taxon>Spermatophyta</taxon>
        <taxon>Magnoliopsida</taxon>
        <taxon>Liliopsida</taxon>
        <taxon>Zingiberales</taxon>
        <taxon>Zingiberaceae</taxon>
        <taxon>Zingiber</taxon>
    </lineage>
</organism>
<dbReference type="OrthoDB" id="3518456at2759"/>
<proteinExistence type="predicted"/>
<dbReference type="Proteomes" id="UP000734854">
    <property type="component" value="Unassembled WGS sequence"/>
</dbReference>
<keyword evidence="1" id="KW-0862">Zinc</keyword>
<feature type="domain" description="C2H2-type" evidence="3">
    <location>
        <begin position="159"/>
        <end position="187"/>
    </location>
</feature>
<dbReference type="PANTHER" id="PTHR35744">
    <property type="entry name" value="C2H2-TYPE DOMAIN-CONTAINING PROTEIN"/>
    <property type="match status" value="1"/>
</dbReference>
<gene>
    <name evidence="4" type="ORF">ZIOFF_037709</name>
</gene>
<keyword evidence="5" id="KW-1185">Reference proteome</keyword>
<dbReference type="AlphaFoldDB" id="A0A8J5GC14"/>
<protein>
    <recommendedName>
        <fullName evidence="3">C2H2-type domain-containing protein</fullName>
    </recommendedName>
</protein>
<sequence>MLPPATAAHFPPPPASLRTISPRPPPSLHLPLSRLPFAFRSRSHRQHRLVSCASNPPDYSAASAQVDMFRGRDGVWSSRQQTVVVLWDLDNKPPRGPPYEAALALRRAAELFGRVLEVSAYANHHAFDHLPQWVLDQRRERRHLDVLERKGLVEPAEPYTCGVCGRKCRTNLDLKKHFRQLHQRERQKKLDRMRSLKGKKRQRYRERFIAGNHKYEEAARSLLAPKTGYGLASELRRAGVFVKTVEDKPQAADWALKRQMQHSMSRGIDWLFLVSDDSDFSDMVRRAREADLRTVVVGDGRTALGCQADIWVPWLRVENGEVGEELLQSGWNTTFSEMDDYDDFSDNDQGSFSSSSFYEDEMPDLDLIVDEIVIGNSRLGTLGSSAFSEEVVEDGEGFHIFGSPKSNDHLFFHSEEEDSDPFI</sequence>
<evidence type="ECO:0000256" key="2">
    <source>
        <dbReference type="SAM" id="MobiDB-lite"/>
    </source>
</evidence>
<dbReference type="SMART" id="SM00355">
    <property type="entry name" value="ZnF_C2H2"/>
    <property type="match status" value="1"/>
</dbReference>
<dbReference type="GO" id="GO:0008270">
    <property type="term" value="F:zinc ion binding"/>
    <property type="evidence" value="ECO:0007669"/>
    <property type="project" value="UniProtKB-KW"/>
</dbReference>
<dbReference type="CDD" id="cd18725">
    <property type="entry name" value="PIN_LabA-like"/>
    <property type="match status" value="1"/>
</dbReference>
<comment type="caution">
    <text evidence="4">The sequence shown here is derived from an EMBL/GenBank/DDBJ whole genome shotgun (WGS) entry which is preliminary data.</text>
</comment>
<evidence type="ECO:0000259" key="3">
    <source>
        <dbReference type="PROSITE" id="PS50157"/>
    </source>
</evidence>
<dbReference type="PROSITE" id="PS00028">
    <property type="entry name" value="ZINC_FINGER_C2H2_1"/>
    <property type="match status" value="1"/>
</dbReference>
<evidence type="ECO:0000256" key="1">
    <source>
        <dbReference type="PROSITE-ProRule" id="PRU00042"/>
    </source>
</evidence>